<keyword evidence="5" id="KW-0521">NADP</keyword>
<comment type="function">
    <text evidence="1">The transhydrogenation between NADH and NADP is coupled to respiration and ATP hydrolysis and functions as a proton pump across the membrane.</text>
</comment>
<dbReference type="RefSeq" id="WP_121220165.1">
    <property type="nucleotide sequence ID" value="NZ_RBIG01000002.1"/>
</dbReference>
<dbReference type="Gene3D" id="3.40.50.720">
    <property type="entry name" value="NAD(P)-binding Rossmann-like Domain"/>
    <property type="match status" value="2"/>
</dbReference>
<evidence type="ECO:0000259" key="15">
    <source>
        <dbReference type="SMART" id="SM01002"/>
    </source>
</evidence>
<dbReference type="EMBL" id="RBIG01000002">
    <property type="protein sequence ID" value="RKQ70406.1"/>
    <property type="molecule type" value="Genomic_DNA"/>
</dbReference>
<comment type="similarity">
    <text evidence="2">Belongs to the AlaDH/PNT family.</text>
</comment>
<evidence type="ECO:0000256" key="1">
    <source>
        <dbReference type="ARBA" id="ARBA00003943"/>
    </source>
</evidence>
<dbReference type="GO" id="GO:0005886">
    <property type="term" value="C:plasma membrane"/>
    <property type="evidence" value="ECO:0007669"/>
    <property type="project" value="TreeGrafter"/>
</dbReference>
<dbReference type="InterPro" id="IPR007698">
    <property type="entry name" value="AlaDH/PNT_NAD(H)-bd"/>
</dbReference>
<dbReference type="Pfam" id="PF05222">
    <property type="entry name" value="AlaDh_PNT_N"/>
    <property type="match status" value="1"/>
</dbReference>
<dbReference type="AlphaFoldDB" id="A0A420WHF8"/>
<dbReference type="PANTHER" id="PTHR10160">
    <property type="entry name" value="NAD(P) TRANSHYDROGENASE"/>
    <property type="match status" value="1"/>
</dbReference>
<evidence type="ECO:0000256" key="6">
    <source>
        <dbReference type="ARBA" id="ARBA00022967"/>
    </source>
</evidence>
<evidence type="ECO:0000256" key="2">
    <source>
        <dbReference type="ARBA" id="ARBA00005689"/>
    </source>
</evidence>
<reference evidence="17 18" key="1">
    <citation type="submission" date="2018-10" db="EMBL/GenBank/DDBJ databases">
        <title>Comparative analysis of microorganisms from saline springs in Andes Mountain Range, Colombia.</title>
        <authorList>
            <person name="Rubin E."/>
        </authorList>
    </citation>
    <scope>NUCLEOTIDE SEQUENCE [LARGE SCALE GENOMIC DNA]</scope>
    <source>
        <strain evidence="17 18">USBA 36</strain>
    </source>
</reference>
<dbReference type="Pfam" id="PF01262">
    <property type="entry name" value="AlaDh_PNT_C"/>
    <property type="match status" value="1"/>
</dbReference>
<dbReference type="InterPro" id="IPR007886">
    <property type="entry name" value="AlaDH/PNT_N"/>
</dbReference>
<evidence type="ECO:0000256" key="5">
    <source>
        <dbReference type="ARBA" id="ARBA00022857"/>
    </source>
</evidence>
<evidence type="ECO:0000256" key="10">
    <source>
        <dbReference type="ARBA" id="ARBA00071353"/>
    </source>
</evidence>
<dbReference type="InterPro" id="IPR036291">
    <property type="entry name" value="NAD(P)-bd_dom_sf"/>
</dbReference>
<evidence type="ECO:0000256" key="14">
    <source>
        <dbReference type="ARBA" id="ARBA00084087"/>
    </source>
</evidence>
<evidence type="ECO:0000256" key="12">
    <source>
        <dbReference type="ARBA" id="ARBA00077863"/>
    </source>
</evidence>
<evidence type="ECO:0000259" key="16">
    <source>
        <dbReference type="SMART" id="SM01003"/>
    </source>
</evidence>
<dbReference type="CDD" id="cd05304">
    <property type="entry name" value="Rubrum_tdh"/>
    <property type="match status" value="1"/>
</dbReference>
<dbReference type="EC" id="7.1.1.1" evidence="3"/>
<organism evidence="17 18">
    <name type="scientific">Oceanibaculum indicum</name>
    <dbReference type="NCBI Taxonomy" id="526216"/>
    <lineage>
        <taxon>Bacteria</taxon>
        <taxon>Pseudomonadati</taxon>
        <taxon>Pseudomonadota</taxon>
        <taxon>Alphaproteobacteria</taxon>
        <taxon>Rhodospirillales</taxon>
        <taxon>Oceanibaculaceae</taxon>
        <taxon>Oceanibaculum</taxon>
    </lineage>
</organism>
<evidence type="ECO:0000256" key="9">
    <source>
        <dbReference type="ARBA" id="ARBA00063359"/>
    </source>
</evidence>
<dbReference type="PROSITE" id="PS00836">
    <property type="entry name" value="ALADH_PNT_1"/>
    <property type="match status" value="1"/>
</dbReference>
<dbReference type="InterPro" id="IPR008143">
    <property type="entry name" value="Ala_DH/PNT_CS2"/>
</dbReference>
<evidence type="ECO:0000313" key="17">
    <source>
        <dbReference type="EMBL" id="RKQ70406.1"/>
    </source>
</evidence>
<dbReference type="SMART" id="SM01003">
    <property type="entry name" value="AlaDh_PNT_N"/>
    <property type="match status" value="1"/>
</dbReference>
<dbReference type="NCBIfam" id="NF006942">
    <property type="entry name" value="PRK09424.1"/>
    <property type="match status" value="1"/>
</dbReference>
<comment type="caution">
    <text evidence="17">The sequence shown here is derived from an EMBL/GenBank/DDBJ whole genome shotgun (WGS) entry which is preliminary data.</text>
</comment>
<evidence type="ECO:0000256" key="3">
    <source>
        <dbReference type="ARBA" id="ARBA00012943"/>
    </source>
</evidence>
<gene>
    <name evidence="17" type="ORF">BCL74_2354</name>
</gene>
<proteinExistence type="inferred from homology"/>
<dbReference type="GO" id="GO:0008750">
    <property type="term" value="F:proton-translocating NAD(P)+ transhydrogenase activity"/>
    <property type="evidence" value="ECO:0007669"/>
    <property type="project" value="UniProtKB-EC"/>
</dbReference>
<keyword evidence="6" id="KW-1278">Translocase</keyword>
<comment type="catalytic activity">
    <reaction evidence="8">
        <text>NAD(+) + NADPH + H(+)(in) = NADH + NADP(+) + H(+)(out)</text>
        <dbReference type="Rhea" id="RHEA:47992"/>
        <dbReference type="ChEBI" id="CHEBI:15378"/>
        <dbReference type="ChEBI" id="CHEBI:57540"/>
        <dbReference type="ChEBI" id="CHEBI:57783"/>
        <dbReference type="ChEBI" id="CHEBI:57945"/>
        <dbReference type="ChEBI" id="CHEBI:58349"/>
        <dbReference type="EC" id="7.1.1.1"/>
    </reaction>
</comment>
<dbReference type="PROSITE" id="PS00837">
    <property type="entry name" value="ALADH_PNT_2"/>
    <property type="match status" value="1"/>
</dbReference>
<evidence type="ECO:0000256" key="11">
    <source>
        <dbReference type="ARBA" id="ARBA00076996"/>
    </source>
</evidence>
<dbReference type="GO" id="GO:0006740">
    <property type="term" value="P:NADPH regeneration"/>
    <property type="evidence" value="ECO:0007669"/>
    <property type="project" value="TreeGrafter"/>
</dbReference>
<sequence length="382" mass="40469">MIVAIPKERRPGETRVAASPDTVKKLIDLGLDVVVEKGAGQAAAMTDEAYKAAGATIAKDTKTVLEKADIVLKVQRPTGSDDKTDEVALMKEGAVLLCILNAYNDKPLLDQLAARKVTTFGMEFVPRITRAQSMDVLSSQSNLAGYKSVLDAAAEFGRAFPMMMTAAGTVPPARVMIMGVGVAGLQAIATARRLGAIVSATDVRLATKEQVESLGATFVMVESEEAKQAETAGGYAKEMSDEYKKQQAALIAETLKKQDIAICTALIPGRKAPTLITEEMVKSMKPGSVIVDLAVEQGGNCECSEPGKVVQKHGVTVVGHLNVPGRLPVDASALYAKNLLNFVTLLIDKETKALKIDLEDEIVKGTLVTQDGQVVHPALKAA</sequence>
<dbReference type="SUPFAM" id="SSF51735">
    <property type="entry name" value="NAD(P)-binding Rossmann-fold domains"/>
    <property type="match status" value="1"/>
</dbReference>
<dbReference type="SMART" id="SM01002">
    <property type="entry name" value="AlaDh_PNT_C"/>
    <property type="match status" value="1"/>
</dbReference>
<dbReference type="OrthoDB" id="9804592at2"/>
<feature type="domain" description="Alanine dehydrogenase/pyridine nucleotide transhydrogenase N-terminal" evidence="16">
    <location>
        <begin position="4"/>
        <end position="144"/>
    </location>
</feature>
<accession>A0A420WHF8</accession>
<protein>
    <recommendedName>
        <fullName evidence="10">NAD(P) transhydrogenase subunit alpha part 1</fullName>
        <ecNumber evidence="3">7.1.1.1</ecNumber>
    </recommendedName>
    <alternativeName>
        <fullName evidence="14">Nicotinamide nucleotide transhydrogenase subunit alpha 1</fullName>
    </alternativeName>
    <alternativeName>
        <fullName evidence="12">Proton-translocating transhydrogenase component 1</fullName>
    </alternativeName>
    <alternativeName>
        <fullName evidence="11">Pyridine nucleotide transhydrogenase subunit alpha 1</fullName>
    </alternativeName>
    <alternativeName>
        <fullName evidence="13">dI</fullName>
    </alternativeName>
</protein>
<dbReference type="SUPFAM" id="SSF52283">
    <property type="entry name" value="Formate/glycerate dehydrogenase catalytic domain-like"/>
    <property type="match status" value="1"/>
</dbReference>
<evidence type="ECO:0000256" key="8">
    <source>
        <dbReference type="ARBA" id="ARBA00048202"/>
    </source>
</evidence>
<dbReference type="GO" id="GO:0016491">
    <property type="term" value="F:oxidoreductase activity"/>
    <property type="evidence" value="ECO:0007669"/>
    <property type="project" value="InterPro"/>
</dbReference>
<evidence type="ECO:0000256" key="4">
    <source>
        <dbReference type="ARBA" id="ARBA00022741"/>
    </source>
</evidence>
<dbReference type="InterPro" id="IPR008142">
    <property type="entry name" value="AlaDH/PNT_CS1"/>
</dbReference>
<keyword evidence="4" id="KW-0547">Nucleotide-binding</keyword>
<dbReference type="FunFam" id="3.40.50.720:FF:000188">
    <property type="entry name" value="NAD(P) transhydrogenase alpha subunit 1"/>
    <property type="match status" value="1"/>
</dbReference>
<keyword evidence="7" id="KW-0520">NAD</keyword>
<evidence type="ECO:0000313" key="18">
    <source>
        <dbReference type="Proteomes" id="UP000277424"/>
    </source>
</evidence>
<name>A0A420WHF8_9PROT</name>
<dbReference type="Proteomes" id="UP000277424">
    <property type="component" value="Unassembled WGS sequence"/>
</dbReference>
<evidence type="ECO:0000256" key="13">
    <source>
        <dbReference type="ARBA" id="ARBA00081682"/>
    </source>
</evidence>
<comment type="subunit">
    <text evidence="9">Heterotrimer of two alpha chains and a beta (PntB) chain; in Rhodospirillum, the alpha chain is made of two subunits (PntAA and PntAB) and forms a dimer.</text>
</comment>
<dbReference type="PANTHER" id="PTHR10160:SF19">
    <property type="entry name" value="PROTON-TRANSLOCATING NAD(P)(+) TRANSHYDROGENASE"/>
    <property type="match status" value="1"/>
</dbReference>
<evidence type="ECO:0000256" key="7">
    <source>
        <dbReference type="ARBA" id="ARBA00023027"/>
    </source>
</evidence>
<feature type="domain" description="Alanine dehydrogenase/pyridine nucleotide transhydrogenase NAD(H)-binding" evidence="15">
    <location>
        <begin position="153"/>
        <end position="319"/>
    </location>
</feature>
<dbReference type="GO" id="GO:0050661">
    <property type="term" value="F:NADP binding"/>
    <property type="evidence" value="ECO:0007669"/>
    <property type="project" value="TreeGrafter"/>
</dbReference>